<evidence type="ECO:0000256" key="1">
    <source>
        <dbReference type="SAM" id="MobiDB-lite"/>
    </source>
</evidence>
<organism evidence="2 3">
    <name type="scientific">Tremella mesenterica</name>
    <name type="common">Jelly fungus</name>
    <dbReference type="NCBI Taxonomy" id="5217"/>
    <lineage>
        <taxon>Eukaryota</taxon>
        <taxon>Fungi</taxon>
        <taxon>Dikarya</taxon>
        <taxon>Basidiomycota</taxon>
        <taxon>Agaricomycotina</taxon>
        <taxon>Tremellomycetes</taxon>
        <taxon>Tremellales</taxon>
        <taxon>Tremellaceae</taxon>
        <taxon>Tremella</taxon>
    </lineage>
</organism>
<comment type="caution">
    <text evidence="2">The sequence shown here is derived from an EMBL/GenBank/DDBJ whole genome shotgun (WGS) entry which is preliminary data.</text>
</comment>
<accession>A0A4Q1BTF3</accession>
<dbReference type="EMBL" id="SDIL01000009">
    <property type="protein sequence ID" value="RXK41353.1"/>
    <property type="molecule type" value="Genomic_DNA"/>
</dbReference>
<dbReference type="AlphaFoldDB" id="A0A4Q1BTF3"/>
<feature type="compositionally biased region" description="Pro residues" evidence="1">
    <location>
        <begin position="81"/>
        <end position="90"/>
    </location>
</feature>
<sequence>MSKYVPPSRRPGYVPTSSDLPPAPRQPRQNRPDGPTYHMSDIEATFGSPQDSTLTFFSYPCPIRKFRPREPYDPSRTPYNTPLPPSPPPLPPPHPLRHLLCWITIFPDAHPAWQEKRELWTHTNAAKMIEDWNGEKKNFAFISSTHFFFGGWWIIQDLQIVEPQTDELRDMLQRKEAARSYSRSGRLAIAWQESLTQRWVRLRLMPAPPGQYGELRNPMELSRGEIAIRYLLEVGGLAKEQEFLGEVGAVLRELAAETT</sequence>
<reference evidence="2 3" key="1">
    <citation type="submission" date="2016-06" db="EMBL/GenBank/DDBJ databases">
        <title>Evolution of pathogenesis and genome organization in the Tremellales.</title>
        <authorList>
            <person name="Cuomo C."/>
            <person name="Litvintseva A."/>
            <person name="Heitman J."/>
            <person name="Chen Y."/>
            <person name="Sun S."/>
            <person name="Springer D."/>
            <person name="Dromer F."/>
            <person name="Young S."/>
            <person name="Zeng Q."/>
            <person name="Chapman S."/>
            <person name="Gujja S."/>
            <person name="Saif S."/>
            <person name="Birren B."/>
        </authorList>
    </citation>
    <scope>NUCLEOTIDE SEQUENCE [LARGE SCALE GENOMIC DNA]</scope>
    <source>
        <strain evidence="2 3">ATCC 28783</strain>
    </source>
</reference>
<proteinExistence type="predicted"/>
<evidence type="ECO:0000313" key="2">
    <source>
        <dbReference type="EMBL" id="RXK41353.1"/>
    </source>
</evidence>
<keyword evidence="3" id="KW-1185">Reference proteome</keyword>
<gene>
    <name evidence="2" type="ORF">M231_01258</name>
</gene>
<feature type="region of interest" description="Disordered" evidence="1">
    <location>
        <begin position="67"/>
        <end position="90"/>
    </location>
</feature>
<dbReference type="OrthoDB" id="2563155at2759"/>
<dbReference type="Proteomes" id="UP000289152">
    <property type="component" value="Unassembled WGS sequence"/>
</dbReference>
<feature type="region of interest" description="Disordered" evidence="1">
    <location>
        <begin position="1"/>
        <end position="51"/>
    </location>
</feature>
<evidence type="ECO:0000313" key="3">
    <source>
        <dbReference type="Proteomes" id="UP000289152"/>
    </source>
</evidence>
<protein>
    <submittedName>
        <fullName evidence="2">Uncharacterized protein</fullName>
    </submittedName>
</protein>
<name>A0A4Q1BTF3_TREME</name>
<dbReference type="InParanoid" id="A0A4Q1BTF3"/>